<evidence type="ECO:0000313" key="1">
    <source>
        <dbReference type="EMBL" id="KKL23424.1"/>
    </source>
</evidence>
<gene>
    <name evidence="1" type="ORF">LCGC14_2425520</name>
</gene>
<name>A0A0F9BNF6_9ZZZZ</name>
<dbReference type="InterPro" id="IPR004195">
    <property type="entry name" value="Head_decoration_D"/>
</dbReference>
<comment type="caution">
    <text evidence="1">The sequence shown here is derived from an EMBL/GenBank/DDBJ whole genome shotgun (WGS) entry which is preliminary data.</text>
</comment>
<dbReference type="Pfam" id="PF02924">
    <property type="entry name" value="HDPD"/>
    <property type="match status" value="1"/>
</dbReference>
<proteinExistence type="predicted"/>
<evidence type="ECO:0008006" key="2">
    <source>
        <dbReference type="Google" id="ProtNLM"/>
    </source>
</evidence>
<organism evidence="1">
    <name type="scientific">marine sediment metagenome</name>
    <dbReference type="NCBI Taxonomy" id="412755"/>
    <lineage>
        <taxon>unclassified sequences</taxon>
        <taxon>metagenomes</taxon>
        <taxon>ecological metagenomes</taxon>
    </lineage>
</organism>
<accession>A0A0F9BNF6</accession>
<sequence length="313" mass="32143">MASLTEGQHTAEFILSEAPGNKSRETITVLLGQNLKAGAVVGRVNKGVGKADIPVVSGTGDGVMSALFAGPEVEKGSYIVKLITAVADGGIFSVTTPGGKLLPNMTVGTPYTSRHINFSIADGAADFIVNDTFTIVVTTGAPSVVGTGNGTISGLSLGPDAKAGQYRVECIAAVTNGGEFKVVSPDGDEVAVGFIVAGVGGTLVLANQRQLNLTITDAATDFAVGDFFDVFVFNELVKKVVAWDPLTFDGREDAAGLLYAAADATAADKTGVIVTRDAEVRKADLIFAAAVTAAQKDSAYLDLDNRRGVVARD</sequence>
<protein>
    <recommendedName>
        <fullName evidence="2">Head decoration protein</fullName>
    </recommendedName>
</protein>
<dbReference type="EMBL" id="LAZR01036981">
    <property type="protein sequence ID" value="KKL23424.1"/>
    <property type="molecule type" value="Genomic_DNA"/>
</dbReference>
<dbReference type="AlphaFoldDB" id="A0A0F9BNF6"/>
<reference evidence="1" key="1">
    <citation type="journal article" date="2015" name="Nature">
        <title>Complex archaea that bridge the gap between prokaryotes and eukaryotes.</title>
        <authorList>
            <person name="Spang A."/>
            <person name="Saw J.H."/>
            <person name="Jorgensen S.L."/>
            <person name="Zaremba-Niedzwiedzka K."/>
            <person name="Martijn J."/>
            <person name="Lind A.E."/>
            <person name="van Eijk R."/>
            <person name="Schleper C."/>
            <person name="Guy L."/>
            <person name="Ettema T.J."/>
        </authorList>
    </citation>
    <scope>NUCLEOTIDE SEQUENCE</scope>
</reference>